<accession>A0A9N8WPU9</accession>
<sequence length="244" mass="27134">MANNPFPNGPLPVGNSTTDLRDFLENMIVKLNENERTYSIEFSQNVIQVAIPQNSSNFSDALKNSNSFILFRTLLMKTLNGASFDRCFNKLTYCSDIAGKAWGKAPPKLKKIFKDLSDESKPFRQSQASRKTKTPANSIPTNRTRKTTTPVGVGEGLEYSHQRNENKAANWISIKCTCKMITQLGFGEGFEVGNGFLYSCGKCNQPIQLQAVIAPFSHEAAPGQFDDVIHYEDQVEESSWSSSV</sequence>
<dbReference type="Proteomes" id="UP000789739">
    <property type="component" value="Unassembled WGS sequence"/>
</dbReference>
<feature type="region of interest" description="Disordered" evidence="1">
    <location>
        <begin position="119"/>
        <end position="153"/>
    </location>
</feature>
<feature type="compositionally biased region" description="Polar residues" evidence="1">
    <location>
        <begin position="123"/>
        <end position="150"/>
    </location>
</feature>
<evidence type="ECO:0000313" key="3">
    <source>
        <dbReference type="Proteomes" id="UP000789739"/>
    </source>
</evidence>
<organism evidence="2 3">
    <name type="scientific">Paraglomus brasilianum</name>
    <dbReference type="NCBI Taxonomy" id="144538"/>
    <lineage>
        <taxon>Eukaryota</taxon>
        <taxon>Fungi</taxon>
        <taxon>Fungi incertae sedis</taxon>
        <taxon>Mucoromycota</taxon>
        <taxon>Glomeromycotina</taxon>
        <taxon>Glomeromycetes</taxon>
        <taxon>Paraglomerales</taxon>
        <taxon>Paraglomeraceae</taxon>
        <taxon>Paraglomus</taxon>
    </lineage>
</organism>
<protein>
    <submittedName>
        <fullName evidence="2">778_t:CDS:1</fullName>
    </submittedName>
</protein>
<gene>
    <name evidence="2" type="ORF">PBRASI_LOCUS2283</name>
</gene>
<proteinExistence type="predicted"/>
<evidence type="ECO:0000256" key="1">
    <source>
        <dbReference type="SAM" id="MobiDB-lite"/>
    </source>
</evidence>
<keyword evidence="3" id="KW-1185">Reference proteome</keyword>
<dbReference type="AlphaFoldDB" id="A0A9N8WPU9"/>
<reference evidence="2" key="1">
    <citation type="submission" date="2021-06" db="EMBL/GenBank/DDBJ databases">
        <authorList>
            <person name="Kallberg Y."/>
            <person name="Tangrot J."/>
            <person name="Rosling A."/>
        </authorList>
    </citation>
    <scope>NUCLEOTIDE SEQUENCE</scope>
    <source>
        <strain evidence="2">BR232B</strain>
    </source>
</reference>
<name>A0A9N8WPU9_9GLOM</name>
<comment type="caution">
    <text evidence="2">The sequence shown here is derived from an EMBL/GenBank/DDBJ whole genome shotgun (WGS) entry which is preliminary data.</text>
</comment>
<dbReference type="EMBL" id="CAJVPI010000173">
    <property type="protein sequence ID" value="CAG8494533.1"/>
    <property type="molecule type" value="Genomic_DNA"/>
</dbReference>
<evidence type="ECO:0000313" key="2">
    <source>
        <dbReference type="EMBL" id="CAG8494533.1"/>
    </source>
</evidence>